<proteinExistence type="predicted"/>
<gene>
    <name evidence="2" type="ORF">C3729_01565</name>
</gene>
<evidence type="ECO:0000313" key="3">
    <source>
        <dbReference type="Proteomes" id="UP000238565"/>
    </source>
</evidence>
<evidence type="ECO:0008006" key="4">
    <source>
        <dbReference type="Google" id="ProtNLM"/>
    </source>
</evidence>
<dbReference type="RefSeq" id="WP_104792526.1">
    <property type="nucleotide sequence ID" value="NZ_JAYSFO010000040.1"/>
</dbReference>
<dbReference type="EMBL" id="PTPZ01000001">
    <property type="protein sequence ID" value="PPZ92723.1"/>
    <property type="molecule type" value="Genomic_DNA"/>
</dbReference>
<dbReference type="Proteomes" id="UP000238565">
    <property type="component" value="Unassembled WGS sequence"/>
</dbReference>
<protein>
    <recommendedName>
        <fullName evidence="4">DUF3311 domain-containing protein</fullName>
    </recommendedName>
</protein>
<keyword evidence="1" id="KW-0472">Membrane</keyword>
<reference evidence="2 3" key="1">
    <citation type="submission" date="2018-02" db="EMBL/GenBank/DDBJ databases">
        <title>Draft genome sequence of bacterial isolates from marine environment.</title>
        <authorList>
            <person name="Singh S.K."/>
            <person name="Hill R."/>
            <person name="Major S."/>
            <person name="Cai H."/>
            <person name="Li Y."/>
        </authorList>
    </citation>
    <scope>NUCLEOTIDE SEQUENCE [LARGE SCALE GENOMIC DNA]</scope>
    <source>
        <strain evidence="2 3">IMET F</strain>
    </source>
</reference>
<name>A0A2S7I841_9FLAO</name>
<keyword evidence="1" id="KW-1133">Transmembrane helix</keyword>
<comment type="caution">
    <text evidence="2">The sequence shown here is derived from an EMBL/GenBank/DDBJ whole genome shotgun (WGS) entry which is preliminary data.</text>
</comment>
<organism evidence="2 3">
    <name type="scientific">Cloacibacterium normanense</name>
    <dbReference type="NCBI Taxonomy" id="237258"/>
    <lineage>
        <taxon>Bacteria</taxon>
        <taxon>Pseudomonadati</taxon>
        <taxon>Bacteroidota</taxon>
        <taxon>Flavobacteriia</taxon>
        <taxon>Flavobacteriales</taxon>
        <taxon>Weeksellaceae</taxon>
    </lineage>
</organism>
<feature type="transmembrane region" description="Helical" evidence="1">
    <location>
        <begin position="40"/>
        <end position="59"/>
    </location>
</feature>
<evidence type="ECO:0000313" key="2">
    <source>
        <dbReference type="EMBL" id="PPZ92723.1"/>
    </source>
</evidence>
<evidence type="ECO:0000256" key="1">
    <source>
        <dbReference type="SAM" id="Phobius"/>
    </source>
</evidence>
<keyword evidence="1" id="KW-0812">Transmembrane</keyword>
<sequence length="64" mass="7637">MKKRHEQKLVILSMVLFVLFNAPILLLFNQVKAYFGLPFIYIYIFGIWFASSIISFVIFKKFDE</sequence>
<accession>A0A2S7I841</accession>
<dbReference type="AlphaFoldDB" id="A0A2S7I841"/>
<feature type="transmembrane region" description="Helical" evidence="1">
    <location>
        <begin position="9"/>
        <end position="28"/>
    </location>
</feature>